<protein>
    <submittedName>
        <fullName evidence="12">Coenzyme PQQ biosynthesis protein F</fullName>
    </submittedName>
</protein>
<feature type="compositionally biased region" description="Low complexity" evidence="7">
    <location>
        <begin position="443"/>
        <end position="454"/>
    </location>
</feature>
<dbReference type="InterPro" id="IPR011765">
    <property type="entry name" value="Pept_M16_N"/>
</dbReference>
<comment type="similarity">
    <text evidence="1">Belongs to the peptidase M16 family.</text>
</comment>
<evidence type="ECO:0000259" key="11">
    <source>
        <dbReference type="Pfam" id="PF22456"/>
    </source>
</evidence>
<evidence type="ECO:0000256" key="3">
    <source>
        <dbReference type="ARBA" id="ARBA00022723"/>
    </source>
</evidence>
<evidence type="ECO:0000256" key="2">
    <source>
        <dbReference type="ARBA" id="ARBA00022670"/>
    </source>
</evidence>
<evidence type="ECO:0000259" key="10">
    <source>
        <dbReference type="Pfam" id="PF22455"/>
    </source>
</evidence>
<evidence type="ECO:0000313" key="13">
    <source>
        <dbReference type="Proteomes" id="UP000019028"/>
    </source>
</evidence>
<dbReference type="Pfam" id="PF00675">
    <property type="entry name" value="Peptidase_M16"/>
    <property type="match status" value="1"/>
</dbReference>
<dbReference type="InterPro" id="IPR050626">
    <property type="entry name" value="Peptidase_M16"/>
</dbReference>
<accession>W0HWP3</accession>
<gene>
    <name evidence="12" type="primary">pqqF</name>
    <name evidence="12" type="ORF">Sant_1505</name>
</gene>
<evidence type="ECO:0000313" key="12">
    <source>
        <dbReference type="EMBL" id="AHF76563.1"/>
    </source>
</evidence>
<dbReference type="InterPro" id="IPR011844">
    <property type="entry name" value="PQQ_synth_PqqF"/>
</dbReference>
<dbReference type="InterPro" id="IPR054740">
    <property type="entry name" value="PqqF_N_2"/>
</dbReference>
<evidence type="ECO:0000259" key="8">
    <source>
        <dbReference type="Pfam" id="PF00675"/>
    </source>
</evidence>
<dbReference type="Pfam" id="PF22455">
    <property type="entry name" value="PqqF_C_3"/>
    <property type="match status" value="1"/>
</dbReference>
<sequence length="846" mass="91375">MSASVSRDAVCTAWQLPNGLAVRVLSTPGKPRAAALLSVAAGSHNEPQAWPGLAHLLEHVLFGDSQQYRGAERLMPWTEAAGGQVNASTEAASTQFFFEVPAAALAEGVRRLVAMLALPALSTEATMREVAVIDAEYRARGRDGDTLTEAALAWAVAEGHPLHRFCAGNRDALGACPAALQRALRAYHQRCFHAANMTLWLQGPQSEQALRAIAVACAPTLAVRPAGPPPAGPPPLNWRLAGPLTLRCPGMPRLVLAFAVTDMAAGAPAPLPLFRQLLQDEAAGSLLDHLRVRGLCDGVRLLPCYQNADQGIVALEFSLLPGGVTREGEIAALLLRWLAALRELPPRSLRHYAGLADAALARLAPMQQLRARAEALIPPATPALSSQACPSAPWARWLAQLDARAPLQLSIAADLPGRTVISQGFSLRLGDDGATPSAPPFGAPSGHSHAAAAGLKTESPPPPDPAFRFFPFPAPKAPDLQPDRAVRLRYRPAPRRRAVLLLRPQTAGHWDERLVYGMQCALRPAAGALAHRGGLLSFQPEAGRWTLLLSATPAQMPTALAHTIDRLRSLTAYDIQQGLWRRQAHRQHMEAEIPARALLHALSLWLNAPLPAADERPLTPETISIDAMRWEALLYGGELDPVARLLARFPGSVVPPARPTPAPRPPASWLEVNTANREAALLLFCPAPARSVPANAAWRLLALLYQPRFFQRLRVDQQIGYIVSCRFYTAAEQDGILFILQSPRCSAAALYAHLLAFLTDMSATLATLPAAELAALNASLTQSLGQPPADNLAQAKADWHQDGRQRHARLVQAATALSPQTLLRYHQRLLRENARWWRLSNQRPPV</sequence>
<feature type="domain" description="Peptidase M16 N-terminal" evidence="8">
    <location>
        <begin position="25"/>
        <end position="142"/>
    </location>
</feature>
<proteinExistence type="inferred from homology"/>
<organism evidence="12 13">
    <name type="scientific">Sodalis praecaptivus</name>
    <dbReference type="NCBI Taxonomy" id="1239307"/>
    <lineage>
        <taxon>Bacteria</taxon>
        <taxon>Pseudomonadati</taxon>
        <taxon>Pseudomonadota</taxon>
        <taxon>Gammaproteobacteria</taxon>
        <taxon>Enterobacterales</taxon>
        <taxon>Bruguierivoracaceae</taxon>
        <taxon>Sodalis</taxon>
    </lineage>
</organism>
<keyword evidence="3" id="KW-0479">Metal-binding</keyword>
<evidence type="ECO:0000256" key="1">
    <source>
        <dbReference type="ARBA" id="ARBA00007261"/>
    </source>
</evidence>
<dbReference type="EMBL" id="CP006569">
    <property type="protein sequence ID" value="AHF76563.1"/>
    <property type="molecule type" value="Genomic_DNA"/>
</dbReference>
<feature type="domain" description="Coenzyme PQQ synthesis protein F-like C-terminal lobe" evidence="11">
    <location>
        <begin position="700"/>
        <end position="799"/>
    </location>
</feature>
<dbReference type="GO" id="GO:0006508">
    <property type="term" value="P:proteolysis"/>
    <property type="evidence" value="ECO:0007669"/>
    <property type="project" value="UniProtKB-KW"/>
</dbReference>
<evidence type="ECO:0000256" key="4">
    <source>
        <dbReference type="ARBA" id="ARBA00022801"/>
    </source>
</evidence>
<dbReference type="HOGENOM" id="CLU_021089_0_0_6"/>
<dbReference type="PANTHER" id="PTHR43690:SF18">
    <property type="entry name" value="INSULIN-DEGRADING ENZYME-RELATED"/>
    <property type="match status" value="1"/>
</dbReference>
<dbReference type="InterPro" id="IPR011249">
    <property type="entry name" value="Metalloenz_LuxS/M16"/>
</dbReference>
<dbReference type="Pfam" id="PF22454">
    <property type="entry name" value="PQQ_syn_pqqF_N_2"/>
    <property type="match status" value="1"/>
</dbReference>
<dbReference type="Pfam" id="PF22456">
    <property type="entry name" value="PqqF-like_C_4"/>
    <property type="match status" value="1"/>
</dbReference>
<keyword evidence="2" id="KW-0645">Protease</keyword>
<keyword evidence="6" id="KW-0482">Metalloprotease</keyword>
<reference evidence="12 13" key="1">
    <citation type="journal article" date="2014" name="Genome Biol. Evol.">
        <title>Genome degeneration and adaptation in a nascent stage of symbiosis.</title>
        <authorList>
            <person name="Oakeson K.F."/>
            <person name="Gil R."/>
            <person name="Clayton A.L."/>
            <person name="Dunn D.M."/>
            <person name="von Niederhausern A.C."/>
            <person name="Hamil C."/>
            <person name="Aoyagi A."/>
            <person name="Duval B."/>
            <person name="Baca A."/>
            <person name="Silva F.J."/>
            <person name="Vallier A."/>
            <person name="Jackson D.G."/>
            <person name="Latorre A."/>
            <person name="Weiss R.B."/>
            <person name="Heddi A."/>
            <person name="Moya A."/>
            <person name="Dale C."/>
        </authorList>
    </citation>
    <scope>NUCLEOTIDE SEQUENCE [LARGE SCALE GENOMIC DNA]</scope>
    <source>
        <strain evidence="12 13">HS1</strain>
    </source>
</reference>
<keyword evidence="5" id="KW-0862">Zinc</keyword>
<feature type="domain" description="Coenzyme PQQ synthesis protein F C-terminal lobe" evidence="10">
    <location>
        <begin position="498"/>
        <end position="633"/>
    </location>
</feature>
<dbReference type="RefSeq" id="WP_025421699.1">
    <property type="nucleotide sequence ID" value="NZ_CP006569.1"/>
</dbReference>
<dbReference type="PANTHER" id="PTHR43690">
    <property type="entry name" value="NARDILYSIN"/>
    <property type="match status" value="1"/>
</dbReference>
<dbReference type="OrthoDB" id="9811314at2"/>
<dbReference type="InterPro" id="IPR054733">
    <property type="entry name" value="PqqF_C_3"/>
</dbReference>
<dbReference type="PATRIC" id="fig|1239307.3.peg.1638"/>
<dbReference type="GO" id="GO:0008270">
    <property type="term" value="F:zinc ion binding"/>
    <property type="evidence" value="ECO:0007669"/>
    <property type="project" value="InterPro"/>
</dbReference>
<dbReference type="Proteomes" id="UP000019028">
    <property type="component" value="Chromosome"/>
</dbReference>
<feature type="domain" description="Coenzyme PQQ synthesis protein F N-terminal lobe" evidence="9">
    <location>
        <begin position="252"/>
        <end position="403"/>
    </location>
</feature>
<dbReference type="Gene3D" id="3.30.830.10">
    <property type="entry name" value="Metalloenzyme, LuxS/M16 peptidase-like"/>
    <property type="match status" value="2"/>
</dbReference>
<dbReference type="SUPFAM" id="SSF63411">
    <property type="entry name" value="LuxS/MPP-like metallohydrolase"/>
    <property type="match status" value="3"/>
</dbReference>
<evidence type="ECO:0000256" key="7">
    <source>
        <dbReference type="SAM" id="MobiDB-lite"/>
    </source>
</evidence>
<dbReference type="GO" id="GO:0004222">
    <property type="term" value="F:metalloendopeptidase activity"/>
    <property type="evidence" value="ECO:0007669"/>
    <property type="project" value="InterPro"/>
</dbReference>
<evidence type="ECO:0000259" key="9">
    <source>
        <dbReference type="Pfam" id="PF22454"/>
    </source>
</evidence>
<keyword evidence="13" id="KW-1185">Reference proteome</keyword>
<dbReference type="AlphaFoldDB" id="W0HWP3"/>
<keyword evidence="4" id="KW-0378">Hydrolase</keyword>
<dbReference type="NCBIfam" id="TIGR02110">
    <property type="entry name" value="PQQ_syn_pqqF"/>
    <property type="match status" value="1"/>
</dbReference>
<evidence type="ECO:0000256" key="6">
    <source>
        <dbReference type="ARBA" id="ARBA00023049"/>
    </source>
</evidence>
<dbReference type="InterPro" id="IPR054734">
    <property type="entry name" value="PqqF-like_C_4"/>
</dbReference>
<evidence type="ECO:0000256" key="5">
    <source>
        <dbReference type="ARBA" id="ARBA00022833"/>
    </source>
</evidence>
<name>W0HWP3_9GAMM</name>
<feature type="region of interest" description="Disordered" evidence="7">
    <location>
        <begin position="432"/>
        <end position="480"/>
    </location>
</feature>
<dbReference type="GO" id="GO:0018189">
    <property type="term" value="P:pyrroloquinoline quinone biosynthetic process"/>
    <property type="evidence" value="ECO:0007669"/>
    <property type="project" value="InterPro"/>
</dbReference>
<dbReference type="KEGG" id="sod:Sant_1505"/>